<dbReference type="RefSeq" id="XP_024936539.1">
    <property type="nucleotide sequence ID" value="XM_025080771.1"/>
</dbReference>
<dbReference type="AlphaFoldDB" id="A0AAJ7R9T5"/>
<dbReference type="GO" id="GO:0034709">
    <property type="term" value="C:methylosome"/>
    <property type="evidence" value="ECO:0007669"/>
    <property type="project" value="TreeGrafter"/>
</dbReference>
<evidence type="ECO:0000256" key="3">
    <source>
        <dbReference type="PROSITE-ProRule" id="PRU00221"/>
    </source>
</evidence>
<reference evidence="5 6" key="1">
    <citation type="submission" date="2025-04" db="UniProtKB">
        <authorList>
            <consortium name="RefSeq"/>
        </authorList>
    </citation>
    <scope>IDENTIFICATION</scope>
</reference>
<sequence length="347" mass="38834">MLQEEYKPITKPQQVDPNLNAEFYRNIAESELSPVIDPQLEFIAVYNDETAIVGATCMTSRFWRGNLWYYEDISNLNRAKATTTSGGESGITTGAFLGERDKFVVGEDSGVIKVLKVDVAEDESKRGIYYLGYACQHDDSITSLSILKNSKQIVTAGLDYCYFFSIKVWDVEVLLAVHSYNPAHVDIVTSVDAHPTNDSMFASTSLDQDILVWDIRQAKPAKRILRKTDCGGTFVAWNPLDESILTIGAQDGSISIVDVRSQNDSPLCESVVFSREIRSLCFHPKRTNLLAACSNDSGVKVFNTSNEISLIYEDNTHKDFVRGLAWIKDELISCSWDDTIQRHAIPF</sequence>
<evidence type="ECO:0000256" key="1">
    <source>
        <dbReference type="ARBA" id="ARBA00004496"/>
    </source>
</evidence>
<proteinExistence type="predicted"/>
<comment type="subcellular location">
    <subcellularLocation>
        <location evidence="1">Cytoplasm</location>
    </subcellularLocation>
</comment>
<evidence type="ECO:0000313" key="4">
    <source>
        <dbReference type="Proteomes" id="UP000694920"/>
    </source>
</evidence>
<evidence type="ECO:0000313" key="5">
    <source>
        <dbReference type="RefSeq" id="XP_024936539.1"/>
    </source>
</evidence>
<dbReference type="SUPFAM" id="SSF50978">
    <property type="entry name" value="WD40 repeat-like"/>
    <property type="match status" value="1"/>
</dbReference>
<organism evidence="4 6">
    <name type="scientific">Cephus cinctus</name>
    <name type="common">Wheat stem sawfly</name>
    <dbReference type="NCBI Taxonomy" id="211228"/>
    <lineage>
        <taxon>Eukaryota</taxon>
        <taxon>Metazoa</taxon>
        <taxon>Ecdysozoa</taxon>
        <taxon>Arthropoda</taxon>
        <taxon>Hexapoda</taxon>
        <taxon>Insecta</taxon>
        <taxon>Pterygota</taxon>
        <taxon>Neoptera</taxon>
        <taxon>Endopterygota</taxon>
        <taxon>Hymenoptera</taxon>
        <taxon>Cephoidea</taxon>
        <taxon>Cephidae</taxon>
        <taxon>Cephus</taxon>
    </lineage>
</organism>
<keyword evidence="4" id="KW-1185">Reference proteome</keyword>
<feature type="repeat" description="WD" evidence="3">
    <location>
        <begin position="181"/>
        <end position="223"/>
    </location>
</feature>
<gene>
    <name evidence="5 6" type="primary">LOC107263329</name>
</gene>
<dbReference type="GeneID" id="107263329"/>
<dbReference type="PANTHER" id="PTHR46853:SF1">
    <property type="entry name" value="METHYLOSOME PROTEIN 50"/>
    <property type="match status" value="1"/>
</dbReference>
<keyword evidence="2" id="KW-0963">Cytoplasm</keyword>
<protein>
    <submittedName>
        <fullName evidence="5 6">Methylosome protein 50 isoform X1</fullName>
    </submittedName>
</protein>
<dbReference type="Gene3D" id="2.130.10.10">
    <property type="entry name" value="YVTN repeat-like/Quinoprotein amine dehydrogenase"/>
    <property type="match status" value="1"/>
</dbReference>
<dbReference type="InterPro" id="IPR015943">
    <property type="entry name" value="WD40/YVTN_repeat-like_dom_sf"/>
</dbReference>
<keyword evidence="3" id="KW-0853">WD repeat</keyword>
<dbReference type="InterPro" id="IPR052139">
    <property type="entry name" value="Methylosome_Comp_WDR77"/>
</dbReference>
<evidence type="ECO:0000256" key="2">
    <source>
        <dbReference type="ARBA" id="ARBA00022490"/>
    </source>
</evidence>
<evidence type="ECO:0000313" key="6">
    <source>
        <dbReference type="RefSeq" id="XP_024936540.1"/>
    </source>
</evidence>
<dbReference type="Pfam" id="PF00400">
    <property type="entry name" value="WD40"/>
    <property type="match status" value="2"/>
</dbReference>
<name>A0AAJ7R9T5_CEPCN</name>
<dbReference type="Proteomes" id="UP000694920">
    <property type="component" value="Unplaced"/>
</dbReference>
<dbReference type="GO" id="GO:0007309">
    <property type="term" value="P:oocyte axis specification"/>
    <property type="evidence" value="ECO:0007669"/>
    <property type="project" value="TreeGrafter"/>
</dbReference>
<dbReference type="RefSeq" id="XP_024936540.1">
    <property type="nucleotide sequence ID" value="XM_025080772.1"/>
</dbReference>
<dbReference type="SMART" id="SM00320">
    <property type="entry name" value="WD40"/>
    <property type="match status" value="6"/>
</dbReference>
<dbReference type="PANTHER" id="PTHR46853">
    <property type="entry name" value="METHYLOSOME PROTEIN 50"/>
    <property type="match status" value="1"/>
</dbReference>
<dbReference type="PROSITE" id="PS50082">
    <property type="entry name" value="WD_REPEATS_2"/>
    <property type="match status" value="1"/>
</dbReference>
<accession>A0AAJ7R9T5</accession>
<dbReference type="InterPro" id="IPR001680">
    <property type="entry name" value="WD40_rpt"/>
</dbReference>
<dbReference type="InterPro" id="IPR036322">
    <property type="entry name" value="WD40_repeat_dom_sf"/>
</dbReference>